<sequence length="679" mass="77755">MYYLFTSEGIQFIYERFTIQCFNIIKSILLCVEYKPSKTIESSKGPDTRRASDIKSTFFQPNTLIEICRRLVAHYFVLTQDELDMWDTDPETFANDEIGDSWKYSLRPSMETVFVTIFHEFRDILAPVLLDLIRETSGLLPPEDIQGILKKDAVYNAVALAAFDMYEEVDFDQWFTTTLMEELRIKHNNYRIIRRRVSALVGRWTGIKLSAELRPTLYQCVINLLGPDEDMAVRLTASSTLRYAIDDFEFNSEQFRDFLEPAFNLLFGLLKEVTECETKMHILNVMTLMVERVGHTIQPHSDALIQYLPLLWKESEEHNMLRCAIVSTLVQLVKALGTVVPELAPFLVPIIMLGTDTKQSAIVYLLEDSLELWLTVLENSPSMTNEMVQLYENMPALLEYSTEAFRLCIPISLVHMLLAPELVMRSHGVQIMTICDNLMADMKNEGIVMIVRLVDTYIKACPVVGAETVLPILPRIFQGVYEGELYPMVMSMYLAILSRVLLSSHNVFSRVLNTLAHVNNISEEATMSKILDVWLAKMPNVSQADQRKLMGLALTNLLTTQSRAVLERFGLIMVQILETLNDITKTDETGLTSDSLVLTEGRSPSYFNEDGDGFYETDHDQRKKQLILIDPVHTIVLKDYLQAQMYALRTQLGPIQFEQLLQLVDGDSMSQLKEYISFY</sequence>
<dbReference type="PANTHER" id="PTHR10997">
    <property type="entry name" value="IMPORTIN-7, 8, 11"/>
    <property type="match status" value="1"/>
</dbReference>
<dbReference type="Gene3D" id="1.25.10.10">
    <property type="entry name" value="Leucine-rich Repeat Variant"/>
    <property type="match status" value="1"/>
</dbReference>
<accession>A0ABD2NFE3</accession>
<name>A0ABD2NFE3_9CUCU</name>
<gene>
    <name evidence="2" type="ORF">HHI36_012849</name>
</gene>
<keyword evidence="3" id="KW-1185">Reference proteome</keyword>
<evidence type="ECO:0000313" key="3">
    <source>
        <dbReference type="Proteomes" id="UP001516400"/>
    </source>
</evidence>
<dbReference type="InterPro" id="IPR011989">
    <property type="entry name" value="ARM-like"/>
</dbReference>
<dbReference type="Proteomes" id="UP001516400">
    <property type="component" value="Unassembled WGS sequence"/>
</dbReference>
<proteinExistence type="predicted"/>
<comment type="caution">
    <text evidence="2">The sequence shown here is derived from an EMBL/GenBank/DDBJ whole genome shotgun (WGS) entry which is preliminary data.</text>
</comment>
<dbReference type="Pfam" id="PF25758">
    <property type="entry name" value="TPR_IPO11"/>
    <property type="match status" value="1"/>
</dbReference>
<dbReference type="AlphaFoldDB" id="A0ABD2NFE3"/>
<dbReference type="SUPFAM" id="SSF48371">
    <property type="entry name" value="ARM repeat"/>
    <property type="match status" value="1"/>
</dbReference>
<evidence type="ECO:0000259" key="1">
    <source>
        <dbReference type="Pfam" id="PF25758"/>
    </source>
</evidence>
<protein>
    <recommendedName>
        <fullName evidence="1">Importin-7/11-like TPR repeats domain-containing protein</fullName>
    </recommendedName>
</protein>
<feature type="domain" description="Importin-7/11-like TPR repeats" evidence="1">
    <location>
        <begin position="323"/>
        <end position="675"/>
    </location>
</feature>
<dbReference type="EMBL" id="JABFTP020000103">
    <property type="protein sequence ID" value="KAL3277503.1"/>
    <property type="molecule type" value="Genomic_DNA"/>
</dbReference>
<reference evidence="2 3" key="1">
    <citation type="journal article" date="2021" name="BMC Biol.">
        <title>Horizontally acquired antibacterial genes associated with adaptive radiation of ladybird beetles.</title>
        <authorList>
            <person name="Li H.S."/>
            <person name="Tang X.F."/>
            <person name="Huang Y.H."/>
            <person name="Xu Z.Y."/>
            <person name="Chen M.L."/>
            <person name="Du X.Y."/>
            <person name="Qiu B.Y."/>
            <person name="Chen P.T."/>
            <person name="Zhang W."/>
            <person name="Slipinski A."/>
            <person name="Escalona H.E."/>
            <person name="Waterhouse R.M."/>
            <person name="Zwick A."/>
            <person name="Pang H."/>
        </authorList>
    </citation>
    <scope>NUCLEOTIDE SEQUENCE [LARGE SCALE GENOMIC DNA]</scope>
    <source>
        <strain evidence="2">SYSU2018</strain>
    </source>
</reference>
<organism evidence="2 3">
    <name type="scientific">Cryptolaemus montrouzieri</name>
    <dbReference type="NCBI Taxonomy" id="559131"/>
    <lineage>
        <taxon>Eukaryota</taxon>
        <taxon>Metazoa</taxon>
        <taxon>Ecdysozoa</taxon>
        <taxon>Arthropoda</taxon>
        <taxon>Hexapoda</taxon>
        <taxon>Insecta</taxon>
        <taxon>Pterygota</taxon>
        <taxon>Neoptera</taxon>
        <taxon>Endopterygota</taxon>
        <taxon>Coleoptera</taxon>
        <taxon>Polyphaga</taxon>
        <taxon>Cucujiformia</taxon>
        <taxon>Coccinelloidea</taxon>
        <taxon>Coccinellidae</taxon>
        <taxon>Scymninae</taxon>
        <taxon>Scymnini</taxon>
        <taxon>Cryptolaemus</taxon>
    </lineage>
</organism>
<evidence type="ECO:0000313" key="2">
    <source>
        <dbReference type="EMBL" id="KAL3277503.1"/>
    </source>
</evidence>
<dbReference type="InterPro" id="IPR016024">
    <property type="entry name" value="ARM-type_fold"/>
</dbReference>
<dbReference type="InterPro" id="IPR058669">
    <property type="entry name" value="TPR_IPO7/11-like"/>
</dbReference>
<dbReference type="PANTHER" id="PTHR10997:SF7">
    <property type="entry name" value="IMPORTIN-11"/>
    <property type="match status" value="1"/>
</dbReference>